<comment type="catalytic activity">
    <reaction evidence="11">
        <text>N(6)-(1,2-dicarboxyethyl)-AMP = fumarate + AMP</text>
        <dbReference type="Rhea" id="RHEA:16853"/>
        <dbReference type="ChEBI" id="CHEBI:29806"/>
        <dbReference type="ChEBI" id="CHEBI:57567"/>
        <dbReference type="ChEBI" id="CHEBI:456215"/>
        <dbReference type="EC" id="4.3.2.2"/>
    </reaction>
    <physiologicalReaction direction="left-to-right" evidence="11">
        <dbReference type="Rhea" id="RHEA:16854"/>
    </physiologicalReaction>
</comment>
<evidence type="ECO:0000256" key="9">
    <source>
        <dbReference type="ARBA" id="ARBA00025012"/>
    </source>
</evidence>
<evidence type="ECO:0000256" key="2">
    <source>
        <dbReference type="ARBA" id="ARBA00004734"/>
    </source>
</evidence>
<comment type="pathway">
    <text evidence="2 13">Purine metabolism; AMP biosynthesis via de novo pathway; AMP from IMP: step 2/2.</text>
</comment>
<proteinExistence type="inferred from homology"/>
<evidence type="ECO:0000313" key="16">
    <source>
        <dbReference type="EMBL" id="MET3654244.1"/>
    </source>
</evidence>
<evidence type="ECO:0000256" key="10">
    <source>
        <dbReference type="ARBA" id="ARBA00030717"/>
    </source>
</evidence>
<keyword evidence="17" id="KW-1185">Reference proteome</keyword>
<dbReference type="PANTHER" id="PTHR43411:SF1">
    <property type="entry name" value="ADENYLOSUCCINATE LYASE"/>
    <property type="match status" value="1"/>
</dbReference>
<dbReference type="NCBIfam" id="TIGR00928">
    <property type="entry name" value="purB"/>
    <property type="match status" value="1"/>
</dbReference>
<comment type="function">
    <text evidence="9">Catalyzes two reactions in de novo purine nucleotide biosynthesis. Catalyzes the breakdown of 5-aminoimidazole- (N-succinylocarboxamide) ribotide (SAICAR or 2-[5-amino-1-(5-phospho-beta-D-ribosyl)imidazole-4-carboxamido]succinate) to 5-aminoimidazole-4-carboxamide ribotide (AICAR or 5-amino-1-(5-phospho-beta-D-ribosyl)imidazole-4-carboxamide) and fumarate, and of adenylosuccinate (ADS or N(6)-(1,2-dicarboxyethyl)-AMP) to adenosine monophosphate (AMP) and fumarate.</text>
</comment>
<dbReference type="EMBL" id="JBEPMU010000006">
    <property type="protein sequence ID" value="MET3654244.1"/>
    <property type="molecule type" value="Genomic_DNA"/>
</dbReference>
<dbReference type="EC" id="4.3.2.2" evidence="4 12"/>
<evidence type="ECO:0000256" key="13">
    <source>
        <dbReference type="RuleBase" id="RU361172"/>
    </source>
</evidence>
<evidence type="ECO:0000256" key="1">
    <source>
        <dbReference type="ARBA" id="ARBA00004706"/>
    </source>
</evidence>
<evidence type="ECO:0000259" key="15">
    <source>
        <dbReference type="Pfam" id="PF08328"/>
    </source>
</evidence>
<reference evidence="16 17" key="1">
    <citation type="submission" date="2024-06" db="EMBL/GenBank/DDBJ databases">
        <title>Sorghum-associated microbial communities from plants grown in Nebraska, USA.</title>
        <authorList>
            <person name="Schachtman D."/>
        </authorList>
    </citation>
    <scope>NUCLEOTIDE SEQUENCE [LARGE SCALE GENOMIC DNA]</scope>
    <source>
        <strain evidence="16 17">1073</strain>
    </source>
</reference>
<dbReference type="InterPro" id="IPR024083">
    <property type="entry name" value="Fumarase/histidase_N"/>
</dbReference>
<keyword evidence="6 13" id="KW-0658">Purine biosynthesis</keyword>
<dbReference type="InterPro" id="IPR022761">
    <property type="entry name" value="Fumarate_lyase_N"/>
</dbReference>
<dbReference type="PROSITE" id="PS00163">
    <property type="entry name" value="FUMARATE_LYASES"/>
    <property type="match status" value="1"/>
</dbReference>
<evidence type="ECO:0000256" key="12">
    <source>
        <dbReference type="NCBIfam" id="TIGR00928"/>
    </source>
</evidence>
<accession>A0ABV2K2D6</accession>
<sequence length="455" mass="49932">MSSHALTALSPLDGRYASKVETLRPIFSEFGLMHRRVHVEIEWLLALAADPGIEELPPFTADQVARLKGISADFSVDDGARIKTIEATTNHDVKAVEYFIKERIGNDASLAQAKEFVHFACTSEDINNLSYALMLRDARDQVLLPAFDGIIARLRELAHANAGLPMLSRTHGQTASPSTLGKELANVVARLERQRKQLAAVEIPGKINGAVGNYNAHAITYPALDWRGFSQRFVESLGLDYNAYTTQIEPHDGVAEYCDVVRRANIILIDLARDIWGYISLGYFKQALKAGEVGSSTMPHKVNPIDFENAEGNFGLANALLGHFAEKLPISRWQRDLTDSTVLRALGTAFGHTMVALESLKKGLGKLTVNADRLAADLDASWEVLAEAVQTVMRRYGLPEPYEQLKALTRGQGITKDSMRTFITGLDLPADAKQRLLDLTPGGYIGLAEPLAKDI</sequence>
<dbReference type="RefSeq" id="WP_354015607.1">
    <property type="nucleotide sequence ID" value="NZ_JBEPMU010000006.1"/>
</dbReference>
<dbReference type="NCBIfam" id="NF006764">
    <property type="entry name" value="PRK09285.1"/>
    <property type="match status" value="1"/>
</dbReference>
<dbReference type="InterPro" id="IPR020557">
    <property type="entry name" value="Fumarate_lyase_CS"/>
</dbReference>
<protein>
    <recommendedName>
        <fullName evidence="5 12">Adenylosuccinate lyase</fullName>
        <shortName evidence="13">ASL</shortName>
        <ecNumber evidence="4 12">4.3.2.2</ecNumber>
    </recommendedName>
    <alternativeName>
        <fullName evidence="10 13">Adenylosuccinase</fullName>
    </alternativeName>
</protein>
<dbReference type="Gene3D" id="1.10.40.30">
    <property type="entry name" value="Fumarase/aspartase (C-terminal domain)"/>
    <property type="match status" value="1"/>
</dbReference>
<evidence type="ECO:0000256" key="8">
    <source>
        <dbReference type="ARBA" id="ARBA00024477"/>
    </source>
</evidence>
<evidence type="ECO:0000256" key="11">
    <source>
        <dbReference type="ARBA" id="ARBA00049115"/>
    </source>
</evidence>
<dbReference type="InterPro" id="IPR047136">
    <property type="entry name" value="PurB_bact"/>
</dbReference>
<dbReference type="Gene3D" id="1.10.275.10">
    <property type="entry name" value="Fumarase/aspartase (N-terminal domain)"/>
    <property type="match status" value="1"/>
</dbReference>
<dbReference type="InterPro" id="IPR013539">
    <property type="entry name" value="PurB_C"/>
</dbReference>
<evidence type="ECO:0000256" key="7">
    <source>
        <dbReference type="ARBA" id="ARBA00023239"/>
    </source>
</evidence>
<comment type="catalytic activity">
    <reaction evidence="8">
        <text>(2S)-2-[5-amino-1-(5-phospho-beta-D-ribosyl)imidazole-4-carboxamido]succinate = 5-amino-1-(5-phospho-beta-D-ribosyl)imidazole-4-carboxamide + fumarate</text>
        <dbReference type="Rhea" id="RHEA:23920"/>
        <dbReference type="ChEBI" id="CHEBI:29806"/>
        <dbReference type="ChEBI" id="CHEBI:58443"/>
        <dbReference type="ChEBI" id="CHEBI:58475"/>
        <dbReference type="EC" id="4.3.2.2"/>
    </reaction>
    <physiologicalReaction direction="left-to-right" evidence="8">
        <dbReference type="Rhea" id="RHEA:23921"/>
    </physiologicalReaction>
</comment>
<dbReference type="InterPro" id="IPR004769">
    <property type="entry name" value="Pur_lyase"/>
</dbReference>
<evidence type="ECO:0000256" key="4">
    <source>
        <dbReference type="ARBA" id="ARBA00012339"/>
    </source>
</evidence>
<organism evidence="16 17">
    <name type="scientific">Dyella japonica</name>
    <dbReference type="NCBI Taxonomy" id="231455"/>
    <lineage>
        <taxon>Bacteria</taxon>
        <taxon>Pseudomonadati</taxon>
        <taxon>Pseudomonadota</taxon>
        <taxon>Gammaproteobacteria</taxon>
        <taxon>Lysobacterales</taxon>
        <taxon>Rhodanobacteraceae</taxon>
        <taxon>Dyella</taxon>
    </lineage>
</organism>
<dbReference type="Pfam" id="PF00206">
    <property type="entry name" value="Lyase_1"/>
    <property type="match status" value="1"/>
</dbReference>
<comment type="similarity">
    <text evidence="3 13">Belongs to the lyase 1 family. Adenylosuccinate lyase subfamily.</text>
</comment>
<dbReference type="PANTHER" id="PTHR43411">
    <property type="entry name" value="ADENYLOSUCCINATE LYASE"/>
    <property type="match status" value="1"/>
</dbReference>
<keyword evidence="7 13" id="KW-0456">Lyase</keyword>
<name>A0ABV2K2D6_9GAMM</name>
<evidence type="ECO:0000256" key="6">
    <source>
        <dbReference type="ARBA" id="ARBA00022755"/>
    </source>
</evidence>
<gene>
    <name evidence="16" type="ORF">ABIC75_003982</name>
</gene>
<comment type="caution">
    <text evidence="16">The sequence shown here is derived from an EMBL/GenBank/DDBJ whole genome shotgun (WGS) entry which is preliminary data.</text>
</comment>
<evidence type="ECO:0000313" key="17">
    <source>
        <dbReference type="Proteomes" id="UP001549184"/>
    </source>
</evidence>
<dbReference type="Gene3D" id="1.20.200.10">
    <property type="entry name" value="Fumarase/aspartase (Central domain)"/>
    <property type="match status" value="1"/>
</dbReference>
<comment type="pathway">
    <text evidence="1 13">Purine metabolism; IMP biosynthesis via de novo pathway; 5-amino-1-(5-phospho-D-ribosyl)imidazole-4-carboxamide from 5-amino-1-(5-phospho-D-ribosyl)imidazole-4-carboxylate: step 2/2.</text>
</comment>
<dbReference type="InterPro" id="IPR000362">
    <property type="entry name" value="Fumarate_lyase_fam"/>
</dbReference>
<dbReference type="GO" id="GO:0016829">
    <property type="term" value="F:lyase activity"/>
    <property type="evidence" value="ECO:0007669"/>
    <property type="project" value="UniProtKB-KW"/>
</dbReference>
<evidence type="ECO:0000259" key="14">
    <source>
        <dbReference type="Pfam" id="PF00206"/>
    </source>
</evidence>
<dbReference type="InterPro" id="IPR008948">
    <property type="entry name" value="L-Aspartase-like"/>
</dbReference>
<dbReference type="Pfam" id="PF08328">
    <property type="entry name" value="ASL_C"/>
    <property type="match status" value="1"/>
</dbReference>
<evidence type="ECO:0000256" key="3">
    <source>
        <dbReference type="ARBA" id="ARBA00008273"/>
    </source>
</evidence>
<feature type="domain" description="Fumarate lyase N-terminal" evidence="14">
    <location>
        <begin position="14"/>
        <end position="312"/>
    </location>
</feature>
<dbReference type="SUPFAM" id="SSF48557">
    <property type="entry name" value="L-aspartase-like"/>
    <property type="match status" value="1"/>
</dbReference>
<feature type="domain" description="Adenylosuccinate lyase PurB C-terminal" evidence="15">
    <location>
        <begin position="331"/>
        <end position="445"/>
    </location>
</feature>
<dbReference type="PRINTS" id="PR00149">
    <property type="entry name" value="FUMRATELYASE"/>
</dbReference>
<dbReference type="Proteomes" id="UP001549184">
    <property type="component" value="Unassembled WGS sequence"/>
</dbReference>
<dbReference type="CDD" id="cd01598">
    <property type="entry name" value="PurB"/>
    <property type="match status" value="1"/>
</dbReference>
<evidence type="ECO:0000256" key="5">
    <source>
        <dbReference type="ARBA" id="ARBA00017058"/>
    </source>
</evidence>